<dbReference type="GO" id="GO:0032259">
    <property type="term" value="P:methylation"/>
    <property type="evidence" value="ECO:0007669"/>
    <property type="project" value="UniProtKB-KW"/>
</dbReference>
<comment type="caution">
    <text evidence="1">The sequence shown here is derived from an EMBL/GenBank/DDBJ whole genome shotgun (WGS) entry which is preliminary data.</text>
</comment>
<accession>A0A4C1VTH0</accession>
<name>A0A4C1VTH0_EUMVA</name>
<keyword evidence="1" id="KW-0489">Methyltransferase</keyword>
<evidence type="ECO:0000313" key="2">
    <source>
        <dbReference type="Proteomes" id="UP000299102"/>
    </source>
</evidence>
<dbReference type="STRING" id="151549.A0A4C1VTH0"/>
<dbReference type="GO" id="GO:0044774">
    <property type="term" value="P:mitotic DNA integrity checkpoint signaling"/>
    <property type="evidence" value="ECO:0007669"/>
    <property type="project" value="TreeGrafter"/>
</dbReference>
<dbReference type="AlphaFoldDB" id="A0A4C1VTH0"/>
<sequence>MLCVWWDGKSTIHYELLPLSKTINTDVYCQKLTRLQQEVEKKRRKLMNRNGMVFHHVNARPPTSLATQQMLRELGCEVLIMHPPCSSDLASSEFHLIRSPQDYLSNGRLTSKEDCRNYLSQLFG</sequence>
<protein>
    <submittedName>
        <fullName evidence="1">Histone-lysine N-methyltransferase SETMAR</fullName>
    </submittedName>
</protein>
<evidence type="ECO:0000313" key="1">
    <source>
        <dbReference type="EMBL" id="GBP42408.1"/>
    </source>
</evidence>
<dbReference type="Pfam" id="PF01359">
    <property type="entry name" value="Transposase_1"/>
    <property type="match status" value="1"/>
</dbReference>
<reference evidence="1 2" key="1">
    <citation type="journal article" date="2019" name="Commun. Biol.">
        <title>The bagworm genome reveals a unique fibroin gene that provides high tensile strength.</title>
        <authorList>
            <person name="Kono N."/>
            <person name="Nakamura H."/>
            <person name="Ohtoshi R."/>
            <person name="Tomita M."/>
            <person name="Numata K."/>
            <person name="Arakawa K."/>
        </authorList>
    </citation>
    <scope>NUCLEOTIDE SEQUENCE [LARGE SCALE GENOMIC DNA]</scope>
</reference>
<dbReference type="GO" id="GO:0000793">
    <property type="term" value="C:condensed chromosome"/>
    <property type="evidence" value="ECO:0007669"/>
    <property type="project" value="TreeGrafter"/>
</dbReference>
<dbReference type="InterPro" id="IPR052709">
    <property type="entry name" value="Transposase-MT_Hybrid"/>
</dbReference>
<dbReference type="GO" id="GO:0000729">
    <property type="term" value="P:DNA double-strand break processing"/>
    <property type="evidence" value="ECO:0007669"/>
    <property type="project" value="TreeGrafter"/>
</dbReference>
<proteinExistence type="predicted"/>
<dbReference type="InterPro" id="IPR001888">
    <property type="entry name" value="Transposase_1"/>
</dbReference>
<dbReference type="GO" id="GO:0000014">
    <property type="term" value="F:single-stranded DNA endodeoxyribonuclease activity"/>
    <property type="evidence" value="ECO:0007669"/>
    <property type="project" value="TreeGrafter"/>
</dbReference>
<dbReference type="GO" id="GO:0042800">
    <property type="term" value="F:histone H3K4 methyltransferase activity"/>
    <property type="evidence" value="ECO:0007669"/>
    <property type="project" value="TreeGrafter"/>
</dbReference>
<organism evidence="1 2">
    <name type="scientific">Eumeta variegata</name>
    <name type="common">Bagworm moth</name>
    <name type="synonym">Eumeta japonica</name>
    <dbReference type="NCBI Taxonomy" id="151549"/>
    <lineage>
        <taxon>Eukaryota</taxon>
        <taxon>Metazoa</taxon>
        <taxon>Ecdysozoa</taxon>
        <taxon>Arthropoda</taxon>
        <taxon>Hexapoda</taxon>
        <taxon>Insecta</taxon>
        <taxon>Pterygota</taxon>
        <taxon>Neoptera</taxon>
        <taxon>Endopterygota</taxon>
        <taxon>Lepidoptera</taxon>
        <taxon>Glossata</taxon>
        <taxon>Ditrysia</taxon>
        <taxon>Tineoidea</taxon>
        <taxon>Psychidae</taxon>
        <taxon>Oiketicinae</taxon>
        <taxon>Eumeta</taxon>
    </lineage>
</organism>
<keyword evidence="1" id="KW-0808">Transferase</keyword>
<gene>
    <name evidence="1" type="primary">SETMAR</name>
    <name evidence="1" type="ORF">EVAR_30041_1</name>
</gene>
<dbReference type="GO" id="GO:0046975">
    <property type="term" value="F:histone H3K36 methyltransferase activity"/>
    <property type="evidence" value="ECO:0007669"/>
    <property type="project" value="TreeGrafter"/>
</dbReference>
<dbReference type="GO" id="GO:0044547">
    <property type="term" value="F:DNA topoisomerase binding"/>
    <property type="evidence" value="ECO:0007669"/>
    <property type="project" value="TreeGrafter"/>
</dbReference>
<dbReference type="EMBL" id="BGZK01000417">
    <property type="protein sequence ID" value="GBP42408.1"/>
    <property type="molecule type" value="Genomic_DNA"/>
</dbReference>
<dbReference type="GO" id="GO:0005634">
    <property type="term" value="C:nucleus"/>
    <property type="evidence" value="ECO:0007669"/>
    <property type="project" value="TreeGrafter"/>
</dbReference>
<dbReference type="Gene3D" id="3.30.420.10">
    <property type="entry name" value="Ribonuclease H-like superfamily/Ribonuclease H"/>
    <property type="match status" value="1"/>
</dbReference>
<dbReference type="GO" id="GO:0035861">
    <property type="term" value="C:site of double-strand break"/>
    <property type="evidence" value="ECO:0007669"/>
    <property type="project" value="TreeGrafter"/>
</dbReference>
<dbReference type="OrthoDB" id="10032414at2759"/>
<dbReference type="InterPro" id="IPR036397">
    <property type="entry name" value="RNaseH_sf"/>
</dbReference>
<dbReference type="GO" id="GO:0015074">
    <property type="term" value="P:DNA integration"/>
    <property type="evidence" value="ECO:0007669"/>
    <property type="project" value="TreeGrafter"/>
</dbReference>
<dbReference type="Proteomes" id="UP000299102">
    <property type="component" value="Unassembled WGS sequence"/>
</dbReference>
<dbReference type="GO" id="GO:0006303">
    <property type="term" value="P:double-strand break repair via nonhomologous end joining"/>
    <property type="evidence" value="ECO:0007669"/>
    <property type="project" value="TreeGrafter"/>
</dbReference>
<dbReference type="GO" id="GO:0003690">
    <property type="term" value="F:double-stranded DNA binding"/>
    <property type="evidence" value="ECO:0007669"/>
    <property type="project" value="TreeGrafter"/>
</dbReference>
<keyword evidence="2" id="KW-1185">Reference proteome</keyword>
<dbReference type="PANTHER" id="PTHR46060">
    <property type="entry name" value="MARINER MOS1 TRANSPOSASE-LIKE PROTEIN"/>
    <property type="match status" value="1"/>
</dbReference>
<dbReference type="PANTHER" id="PTHR46060:SF2">
    <property type="entry name" value="HISTONE-LYSINE N-METHYLTRANSFERASE SETMAR"/>
    <property type="match status" value="1"/>
</dbReference>
<dbReference type="GO" id="GO:0031297">
    <property type="term" value="P:replication fork processing"/>
    <property type="evidence" value="ECO:0007669"/>
    <property type="project" value="TreeGrafter"/>
</dbReference>
<dbReference type="GO" id="GO:0003697">
    <property type="term" value="F:single-stranded DNA binding"/>
    <property type="evidence" value="ECO:0007669"/>
    <property type="project" value="TreeGrafter"/>
</dbReference>